<organism evidence="1 2">
    <name type="scientific">Candidatus Neomicrothrix parvicella RN1</name>
    <dbReference type="NCBI Taxonomy" id="1229780"/>
    <lineage>
        <taxon>Bacteria</taxon>
        <taxon>Bacillati</taxon>
        <taxon>Actinomycetota</taxon>
        <taxon>Acidimicrobiia</taxon>
        <taxon>Acidimicrobiales</taxon>
        <taxon>Microthrixaceae</taxon>
        <taxon>Candidatus Neomicrothrix</taxon>
    </lineage>
</organism>
<dbReference type="AlphaFoldDB" id="R4Z5B5"/>
<comment type="caution">
    <text evidence="1">The sequence shown here is derived from an EMBL/GenBank/DDBJ whole genome shotgun (WGS) entry which is preliminary data.</text>
</comment>
<dbReference type="HOGENOM" id="CLU_2315079_0_0_11"/>
<accession>R4Z5B5</accession>
<evidence type="ECO:0000313" key="2">
    <source>
        <dbReference type="Proteomes" id="UP000018291"/>
    </source>
</evidence>
<protein>
    <submittedName>
        <fullName evidence="1">Uncharacterized protein</fullName>
    </submittedName>
</protein>
<dbReference type="eggNOG" id="ENOG502ZY2Q">
    <property type="taxonomic scope" value="Bacteria"/>
</dbReference>
<keyword evidence="2" id="KW-1185">Reference proteome</keyword>
<name>R4Z5B5_9ACTN</name>
<dbReference type="STRING" id="1229780.BN381_80405"/>
<gene>
    <name evidence="1" type="ORF">BN381_80405</name>
</gene>
<dbReference type="EMBL" id="CANL01000078">
    <property type="protein sequence ID" value="CCM65875.1"/>
    <property type="molecule type" value="Genomic_DNA"/>
</dbReference>
<proteinExistence type="predicted"/>
<dbReference type="Proteomes" id="UP000018291">
    <property type="component" value="Unassembled WGS sequence"/>
</dbReference>
<reference evidence="1 2" key="1">
    <citation type="journal article" date="2013" name="ISME J.">
        <title>Metabolic model for the filamentous 'Candidatus Microthrix parvicella' based on genomic and metagenomic analyses.</title>
        <authorList>
            <person name="Jon McIlroy S."/>
            <person name="Kristiansen R."/>
            <person name="Albertsen M."/>
            <person name="Michael Karst S."/>
            <person name="Rossetti S."/>
            <person name="Lund Nielsen J."/>
            <person name="Tandoi V."/>
            <person name="James Seviour R."/>
            <person name="Nielsen P.H."/>
        </authorList>
    </citation>
    <scope>NUCLEOTIDE SEQUENCE [LARGE SCALE GENOMIC DNA]</scope>
    <source>
        <strain evidence="1 2">RN1</strain>
    </source>
</reference>
<evidence type="ECO:0000313" key="1">
    <source>
        <dbReference type="EMBL" id="CCM65875.1"/>
    </source>
</evidence>
<sequence>MMATRIERRLRSNQEKLRQFHEDLSVVSEQLQAVNDVADDAELRSIVSETPLAAHEAGDAVRQRDALSRERDHIVGRIAKLEMEQDKLLEDLTERQDRR</sequence>